<organism evidence="1 2">
    <name type="scientific">Tigriopus californicus</name>
    <name type="common">Marine copepod</name>
    <dbReference type="NCBI Taxonomy" id="6832"/>
    <lineage>
        <taxon>Eukaryota</taxon>
        <taxon>Metazoa</taxon>
        <taxon>Ecdysozoa</taxon>
        <taxon>Arthropoda</taxon>
        <taxon>Crustacea</taxon>
        <taxon>Multicrustacea</taxon>
        <taxon>Hexanauplia</taxon>
        <taxon>Copepoda</taxon>
        <taxon>Harpacticoida</taxon>
        <taxon>Harpacticidae</taxon>
        <taxon>Tigriopus</taxon>
    </lineage>
</organism>
<dbReference type="STRING" id="6832.A0A553P7K8"/>
<evidence type="ECO:0000313" key="1">
    <source>
        <dbReference type="EMBL" id="TRY73649.1"/>
    </source>
</evidence>
<comment type="caution">
    <text evidence="1">The sequence shown here is derived from an EMBL/GenBank/DDBJ whole genome shotgun (WGS) entry which is preliminary data.</text>
</comment>
<gene>
    <name evidence="1" type="ORF">TCAL_12484</name>
</gene>
<dbReference type="Proteomes" id="UP000318571">
    <property type="component" value="Chromosome 3"/>
</dbReference>
<sequence length="272" mass="30088">KLHHQSQKKHNAKKPCNRCGHQVHNNKVCPALDSNCLFCGYKGPFLKMCSTFNNSQEGMSVERHSDVKTNAVHACSIVNYVAKPSPRATIEISDLNQTVSFKNDVLPDTGANETIISSNLLLKNGIEIDESRGLTVFAANGSPMKCDGVADLRFKWFDRSLVVKAYASASVSDALVSWHVLVGLDIIPNSFPVSDRIASKFGLSINNAMKGADSSMVQEFKEELIQEYSSVFDDKSCLKPMSGSPMKIHIREDARPEEFPMYCLPRSNERGD</sequence>
<dbReference type="AlphaFoldDB" id="A0A553P7K8"/>
<dbReference type="CDD" id="cd00303">
    <property type="entry name" value="retropepsin_like"/>
    <property type="match status" value="1"/>
</dbReference>
<proteinExistence type="predicted"/>
<name>A0A553P7K8_TIGCA</name>
<feature type="non-terminal residue" evidence="1">
    <location>
        <position position="1"/>
    </location>
</feature>
<evidence type="ECO:0008006" key="3">
    <source>
        <dbReference type="Google" id="ProtNLM"/>
    </source>
</evidence>
<dbReference type="EMBL" id="VCGU01000007">
    <property type="protein sequence ID" value="TRY73649.1"/>
    <property type="molecule type" value="Genomic_DNA"/>
</dbReference>
<keyword evidence="2" id="KW-1185">Reference proteome</keyword>
<evidence type="ECO:0000313" key="2">
    <source>
        <dbReference type="Proteomes" id="UP000318571"/>
    </source>
</evidence>
<accession>A0A553P7K8</accession>
<protein>
    <recommendedName>
        <fullName evidence="3">Peptidase A2 domain-containing protein</fullName>
    </recommendedName>
</protein>
<reference evidence="1 2" key="1">
    <citation type="journal article" date="2018" name="Nat. Ecol. Evol.">
        <title>Genomic signatures of mitonuclear coevolution across populations of Tigriopus californicus.</title>
        <authorList>
            <person name="Barreto F.S."/>
            <person name="Watson E.T."/>
            <person name="Lima T.G."/>
            <person name="Willett C.S."/>
            <person name="Edmands S."/>
            <person name="Li W."/>
            <person name="Burton R.S."/>
        </authorList>
    </citation>
    <scope>NUCLEOTIDE SEQUENCE [LARGE SCALE GENOMIC DNA]</scope>
    <source>
        <strain evidence="1 2">San Diego</strain>
    </source>
</reference>